<sequence>MMRRGSLWVSLLFTLLLALSPWESALAVESCAQPDGMQPVASGIHCSDAGSTCHGGQLSSCCQVLCLLKARALQSLLTPVIPLSGHWQLGFQESPLPGHNRPLLHPPAG</sequence>
<dbReference type="EMBL" id="FNVQ01000001">
    <property type="protein sequence ID" value="SEF60933.1"/>
    <property type="molecule type" value="Genomic_DNA"/>
</dbReference>
<dbReference type="Proteomes" id="UP000236745">
    <property type="component" value="Unassembled WGS sequence"/>
</dbReference>
<keyword evidence="2" id="KW-1185">Reference proteome</keyword>
<reference evidence="1 2" key="1">
    <citation type="submission" date="2016-10" db="EMBL/GenBank/DDBJ databases">
        <authorList>
            <person name="de Groot N.N."/>
        </authorList>
    </citation>
    <scope>NUCLEOTIDE SEQUENCE [LARGE SCALE GENOMIC DNA]</scope>
    <source>
        <strain evidence="1 2">DSM 22012</strain>
    </source>
</reference>
<dbReference type="AlphaFoldDB" id="A0A1H5TDU1"/>
<evidence type="ECO:0000313" key="2">
    <source>
        <dbReference type="Proteomes" id="UP000236745"/>
    </source>
</evidence>
<gene>
    <name evidence="1" type="ORF">SAMN05444390_10146</name>
</gene>
<proteinExistence type="predicted"/>
<organism evidence="1 2">
    <name type="scientific">Marinobacterium lutimaris</name>
    <dbReference type="NCBI Taxonomy" id="568106"/>
    <lineage>
        <taxon>Bacteria</taxon>
        <taxon>Pseudomonadati</taxon>
        <taxon>Pseudomonadota</taxon>
        <taxon>Gammaproteobacteria</taxon>
        <taxon>Oceanospirillales</taxon>
        <taxon>Oceanospirillaceae</taxon>
        <taxon>Marinobacterium</taxon>
    </lineage>
</organism>
<dbReference type="RefSeq" id="WP_104001085.1">
    <property type="nucleotide sequence ID" value="NZ_FNVQ01000001.1"/>
</dbReference>
<dbReference type="OrthoDB" id="9929142at2"/>
<evidence type="ECO:0000313" key="1">
    <source>
        <dbReference type="EMBL" id="SEF60933.1"/>
    </source>
</evidence>
<name>A0A1H5TDU1_9GAMM</name>
<accession>A0A1H5TDU1</accession>
<protein>
    <submittedName>
        <fullName evidence="1">Uncharacterized protein</fullName>
    </submittedName>
</protein>